<sequence>MAKSMVMIFTLLLVAIAMAQNTPNKESVEPITAAEAAPAAKETLKGSEAVYLAHPYGAYPYAAYPYAAYPYGAYPYAAVPYGYPAPYPFFRR</sequence>
<keyword evidence="1" id="KW-0732">Signal</keyword>
<evidence type="ECO:0000256" key="1">
    <source>
        <dbReference type="SAM" id="SignalP"/>
    </source>
</evidence>
<evidence type="ECO:0000313" key="3">
    <source>
        <dbReference type="Proteomes" id="UP000291343"/>
    </source>
</evidence>
<dbReference type="EMBL" id="QKKF02010319">
    <property type="protein sequence ID" value="RZF44833.1"/>
    <property type="molecule type" value="Genomic_DNA"/>
</dbReference>
<feature type="signal peptide" evidence="1">
    <location>
        <begin position="1"/>
        <end position="19"/>
    </location>
</feature>
<dbReference type="InParanoid" id="A0A482XGB8"/>
<accession>A0A482XGB8</accession>
<protein>
    <submittedName>
        <fullName evidence="2">Uncharacterized protein</fullName>
    </submittedName>
</protein>
<feature type="chain" id="PRO_5019733615" evidence="1">
    <location>
        <begin position="20"/>
        <end position="92"/>
    </location>
</feature>
<dbReference type="Proteomes" id="UP000291343">
    <property type="component" value="Unassembled WGS sequence"/>
</dbReference>
<keyword evidence="3" id="KW-1185">Reference proteome</keyword>
<evidence type="ECO:0000313" key="2">
    <source>
        <dbReference type="EMBL" id="RZF44833.1"/>
    </source>
</evidence>
<reference evidence="2 3" key="1">
    <citation type="journal article" date="2017" name="Gigascience">
        <title>Genome sequence of the small brown planthopper, Laodelphax striatellus.</title>
        <authorList>
            <person name="Zhu J."/>
            <person name="Jiang F."/>
            <person name="Wang X."/>
            <person name="Yang P."/>
            <person name="Bao Y."/>
            <person name="Zhao W."/>
            <person name="Wang W."/>
            <person name="Lu H."/>
            <person name="Wang Q."/>
            <person name="Cui N."/>
            <person name="Li J."/>
            <person name="Chen X."/>
            <person name="Luo L."/>
            <person name="Yu J."/>
            <person name="Kang L."/>
            <person name="Cui F."/>
        </authorList>
    </citation>
    <scope>NUCLEOTIDE SEQUENCE [LARGE SCALE GENOMIC DNA]</scope>
    <source>
        <strain evidence="2">Lst14</strain>
    </source>
</reference>
<gene>
    <name evidence="2" type="ORF">LSTR_LSTR000785</name>
</gene>
<name>A0A482XGB8_LAOST</name>
<proteinExistence type="predicted"/>
<comment type="caution">
    <text evidence="2">The sequence shown here is derived from an EMBL/GenBank/DDBJ whole genome shotgun (WGS) entry which is preliminary data.</text>
</comment>
<organism evidence="2 3">
    <name type="scientific">Laodelphax striatellus</name>
    <name type="common">Small brown planthopper</name>
    <name type="synonym">Delphax striatella</name>
    <dbReference type="NCBI Taxonomy" id="195883"/>
    <lineage>
        <taxon>Eukaryota</taxon>
        <taxon>Metazoa</taxon>
        <taxon>Ecdysozoa</taxon>
        <taxon>Arthropoda</taxon>
        <taxon>Hexapoda</taxon>
        <taxon>Insecta</taxon>
        <taxon>Pterygota</taxon>
        <taxon>Neoptera</taxon>
        <taxon>Paraneoptera</taxon>
        <taxon>Hemiptera</taxon>
        <taxon>Auchenorrhyncha</taxon>
        <taxon>Fulgoroidea</taxon>
        <taxon>Delphacidae</taxon>
        <taxon>Criomorphinae</taxon>
        <taxon>Laodelphax</taxon>
    </lineage>
</organism>
<dbReference type="AlphaFoldDB" id="A0A482XGB8"/>